<evidence type="ECO:0000313" key="2">
    <source>
        <dbReference type="Proteomes" id="UP000265520"/>
    </source>
</evidence>
<protein>
    <submittedName>
        <fullName evidence="1">Wall-associated receptor kinase-like protein</fullName>
    </submittedName>
</protein>
<organism evidence="1 2">
    <name type="scientific">Trifolium medium</name>
    <dbReference type="NCBI Taxonomy" id="97028"/>
    <lineage>
        <taxon>Eukaryota</taxon>
        <taxon>Viridiplantae</taxon>
        <taxon>Streptophyta</taxon>
        <taxon>Embryophyta</taxon>
        <taxon>Tracheophyta</taxon>
        <taxon>Spermatophyta</taxon>
        <taxon>Magnoliopsida</taxon>
        <taxon>eudicotyledons</taxon>
        <taxon>Gunneridae</taxon>
        <taxon>Pentapetalae</taxon>
        <taxon>rosids</taxon>
        <taxon>fabids</taxon>
        <taxon>Fabales</taxon>
        <taxon>Fabaceae</taxon>
        <taxon>Papilionoideae</taxon>
        <taxon>50 kb inversion clade</taxon>
        <taxon>NPAAA clade</taxon>
        <taxon>Hologalegina</taxon>
        <taxon>IRL clade</taxon>
        <taxon>Trifolieae</taxon>
        <taxon>Trifolium</taxon>
    </lineage>
</organism>
<dbReference type="EMBL" id="LXQA010038329">
    <property type="protein sequence ID" value="MCH98705.1"/>
    <property type="molecule type" value="Genomic_DNA"/>
</dbReference>
<dbReference type="PANTHER" id="PTHR33491">
    <property type="entry name" value="OSJNBA0016N04.9 PROTEIN"/>
    <property type="match status" value="1"/>
</dbReference>
<proteinExistence type="predicted"/>
<feature type="non-terminal residue" evidence="1">
    <location>
        <position position="57"/>
    </location>
</feature>
<sequence length="57" mass="6450">MIIDWSVGSKNCKASKGEDDYACRKNSDCFDEEIDFGYQCKCNKGYDGNPYHPDGCK</sequence>
<comment type="caution">
    <text evidence="1">The sequence shown here is derived from an EMBL/GenBank/DDBJ whole genome shotgun (WGS) entry which is preliminary data.</text>
</comment>
<accession>A0A392NHY3</accession>
<keyword evidence="1" id="KW-0808">Transferase</keyword>
<keyword evidence="2" id="KW-1185">Reference proteome</keyword>
<dbReference type="GO" id="GO:0016301">
    <property type="term" value="F:kinase activity"/>
    <property type="evidence" value="ECO:0007669"/>
    <property type="project" value="UniProtKB-KW"/>
</dbReference>
<dbReference type="Proteomes" id="UP000265520">
    <property type="component" value="Unassembled WGS sequence"/>
</dbReference>
<keyword evidence="1" id="KW-0675">Receptor</keyword>
<keyword evidence="1" id="KW-0418">Kinase</keyword>
<dbReference type="AlphaFoldDB" id="A0A392NHY3"/>
<evidence type="ECO:0000313" key="1">
    <source>
        <dbReference type="EMBL" id="MCH98705.1"/>
    </source>
</evidence>
<reference evidence="1 2" key="1">
    <citation type="journal article" date="2018" name="Front. Plant Sci.">
        <title>Red Clover (Trifolium pratense) and Zigzag Clover (T. medium) - A Picture of Genomic Similarities and Differences.</title>
        <authorList>
            <person name="Dluhosova J."/>
            <person name="Istvanek J."/>
            <person name="Nedelnik J."/>
            <person name="Repkova J."/>
        </authorList>
    </citation>
    <scope>NUCLEOTIDE SEQUENCE [LARGE SCALE GENOMIC DNA]</scope>
    <source>
        <strain evidence="2">cv. 10/8</strain>
        <tissue evidence="1">Leaf</tissue>
    </source>
</reference>
<name>A0A392NHY3_9FABA</name>